<gene>
    <name evidence="4" type="ORF">RCO7_05036</name>
</gene>
<dbReference type="PANTHER" id="PTHR43618">
    <property type="entry name" value="7-ALPHA-HYDROXYSTEROID DEHYDROGENASE"/>
    <property type="match status" value="1"/>
</dbReference>
<dbReference type="Pfam" id="PF13561">
    <property type="entry name" value="adh_short_C2"/>
    <property type="match status" value="1"/>
</dbReference>
<dbReference type="PROSITE" id="PS00061">
    <property type="entry name" value="ADH_SHORT"/>
    <property type="match status" value="1"/>
</dbReference>
<protein>
    <submittedName>
        <fullName evidence="4">Related to 3-oxoacyl-[acyl-carrier-protein] reductase</fullName>
    </submittedName>
</protein>
<dbReference type="STRING" id="914237.A0A1E1KDM2"/>
<comment type="caution">
    <text evidence="4">The sequence shown here is derived from an EMBL/GenBank/DDBJ whole genome shotgun (WGS) entry which is preliminary data.</text>
</comment>
<dbReference type="InParanoid" id="A0A1E1KDM2"/>
<dbReference type="Proteomes" id="UP000178129">
    <property type="component" value="Unassembled WGS sequence"/>
</dbReference>
<evidence type="ECO:0000256" key="3">
    <source>
        <dbReference type="ARBA" id="ARBA00023002"/>
    </source>
</evidence>
<dbReference type="PRINTS" id="PR00081">
    <property type="entry name" value="GDHRDH"/>
</dbReference>
<evidence type="ECO:0000256" key="1">
    <source>
        <dbReference type="ARBA" id="ARBA00006484"/>
    </source>
</evidence>
<keyword evidence="2" id="KW-0521">NADP</keyword>
<dbReference type="InterPro" id="IPR052178">
    <property type="entry name" value="Sec_Metab_Biosynth_SDR"/>
</dbReference>
<organism evidence="4 5">
    <name type="scientific">Rhynchosporium graminicola</name>
    <dbReference type="NCBI Taxonomy" id="2792576"/>
    <lineage>
        <taxon>Eukaryota</taxon>
        <taxon>Fungi</taxon>
        <taxon>Dikarya</taxon>
        <taxon>Ascomycota</taxon>
        <taxon>Pezizomycotina</taxon>
        <taxon>Leotiomycetes</taxon>
        <taxon>Helotiales</taxon>
        <taxon>Ploettnerulaceae</taxon>
        <taxon>Rhynchosporium</taxon>
    </lineage>
</organism>
<dbReference type="PANTHER" id="PTHR43618:SF18">
    <property type="entry name" value="SHORT CHAIN DEHYDROGENASE_REDUCTASE FAMILY (AFU_ORTHOLOGUE AFUA_5G12480)"/>
    <property type="match status" value="1"/>
</dbReference>
<dbReference type="AlphaFoldDB" id="A0A1E1KDM2"/>
<dbReference type="CDD" id="cd05233">
    <property type="entry name" value="SDR_c"/>
    <property type="match status" value="1"/>
</dbReference>
<sequence length="285" mass="30099">MSSIDAATLFSVQGLVAAITGGGSGIGLMMALALEANGATVYIIGRRLESLEKAASQGKHGNIIPMQGDVTKKEDLSSIADKIAKRSGYLNVLIANSGISGPVAKSLPKDASLSEWRDNLWSTEPQEFDQTFSVNTSAVWFSVLAFLPLLKEGNKKGNVEQKSQVIATSSIGGFNRVPLAGFAYSASKAATTFMMKQFATALVPYDIRSNVIAPGLYPSEMADELIAKMEKSTGLLKSFLPAERTGTIEDMAGAILYLTSRAGGYLNGNVIVTDGGRLSVLPSSY</sequence>
<accession>A0A1E1KDM2</accession>
<dbReference type="GO" id="GO:0016491">
    <property type="term" value="F:oxidoreductase activity"/>
    <property type="evidence" value="ECO:0007669"/>
    <property type="project" value="UniProtKB-KW"/>
</dbReference>
<dbReference type="InterPro" id="IPR036291">
    <property type="entry name" value="NAD(P)-bd_dom_sf"/>
</dbReference>
<dbReference type="InterPro" id="IPR002347">
    <property type="entry name" value="SDR_fam"/>
</dbReference>
<comment type="similarity">
    <text evidence="1">Belongs to the short-chain dehydrogenases/reductases (SDR) family.</text>
</comment>
<proteinExistence type="inferred from homology"/>
<dbReference type="Gene3D" id="3.40.50.720">
    <property type="entry name" value="NAD(P)-binding Rossmann-like Domain"/>
    <property type="match status" value="1"/>
</dbReference>
<evidence type="ECO:0000313" key="4">
    <source>
        <dbReference type="EMBL" id="CZS96156.1"/>
    </source>
</evidence>
<dbReference type="SUPFAM" id="SSF51735">
    <property type="entry name" value="NAD(P)-binding Rossmann-fold domains"/>
    <property type="match status" value="1"/>
</dbReference>
<dbReference type="EMBL" id="FJUW01000012">
    <property type="protein sequence ID" value="CZS96156.1"/>
    <property type="molecule type" value="Genomic_DNA"/>
</dbReference>
<keyword evidence="5" id="KW-1185">Reference proteome</keyword>
<evidence type="ECO:0000313" key="5">
    <source>
        <dbReference type="Proteomes" id="UP000178129"/>
    </source>
</evidence>
<name>A0A1E1KDM2_9HELO</name>
<evidence type="ECO:0000256" key="2">
    <source>
        <dbReference type="ARBA" id="ARBA00022857"/>
    </source>
</evidence>
<reference evidence="5" key="1">
    <citation type="submission" date="2016-03" db="EMBL/GenBank/DDBJ databases">
        <authorList>
            <person name="Ploux O."/>
        </authorList>
    </citation>
    <scope>NUCLEOTIDE SEQUENCE [LARGE SCALE GENOMIC DNA]</scope>
    <source>
        <strain evidence="5">UK7</strain>
    </source>
</reference>
<keyword evidence="3" id="KW-0560">Oxidoreductase</keyword>
<dbReference type="InterPro" id="IPR020904">
    <property type="entry name" value="Sc_DH/Rdtase_CS"/>
</dbReference>